<dbReference type="PANTHER" id="PTHR33204:SF39">
    <property type="entry name" value="TRANSCRIPTIONAL REGULATORY PROTEIN"/>
    <property type="match status" value="1"/>
</dbReference>
<dbReference type="AlphaFoldDB" id="A0AAE5BW55"/>
<comment type="caution">
    <text evidence="5">The sequence shown here is derived from an EMBL/GenBank/DDBJ whole genome shotgun (WGS) entry which is preliminary data.</text>
</comment>
<evidence type="ECO:0000313" key="5">
    <source>
        <dbReference type="EMBL" id="NBZ88459.1"/>
    </source>
</evidence>
<organism evidence="5 6">
    <name type="scientific">Stagnihabitans tardus</name>
    <dbReference type="NCBI Taxonomy" id="2699202"/>
    <lineage>
        <taxon>Bacteria</taxon>
        <taxon>Pseudomonadati</taxon>
        <taxon>Pseudomonadota</taxon>
        <taxon>Alphaproteobacteria</taxon>
        <taxon>Rhodobacterales</taxon>
        <taxon>Paracoccaceae</taxon>
        <taxon>Stagnihabitans</taxon>
    </lineage>
</organism>
<dbReference type="SUPFAM" id="SSF46785">
    <property type="entry name" value="Winged helix' DNA-binding domain"/>
    <property type="match status" value="1"/>
</dbReference>
<dbReference type="RefSeq" id="WP_168775274.1">
    <property type="nucleotide sequence ID" value="NZ_JAABNR010000011.1"/>
</dbReference>
<dbReference type="InterPro" id="IPR002577">
    <property type="entry name" value="HTH_HxlR"/>
</dbReference>
<dbReference type="GO" id="GO:0006355">
    <property type="term" value="P:regulation of DNA-templated transcription"/>
    <property type="evidence" value="ECO:0007669"/>
    <property type="project" value="UniProtKB-ARBA"/>
</dbReference>
<evidence type="ECO:0000256" key="1">
    <source>
        <dbReference type="ARBA" id="ARBA00023015"/>
    </source>
</evidence>
<dbReference type="InterPro" id="IPR011991">
    <property type="entry name" value="ArsR-like_HTH"/>
</dbReference>
<sequence length="140" mass="16017">MDHPDCPDQRHQNCRVMNEVLTRVGDRWSVQIVYALSRGTMRFNELKRELGISQRMLSESLRDLERDGLIARRHFATIPPRVEYELTDLGRTFQEPVMALAKWALDHQTCIEANRRSFAEAETGHGAEALAGEQASPNRA</sequence>
<gene>
    <name evidence="5" type="ORF">GV832_12775</name>
</gene>
<keyword evidence="1" id="KW-0805">Transcription regulation</keyword>
<dbReference type="GO" id="GO:0003677">
    <property type="term" value="F:DNA binding"/>
    <property type="evidence" value="ECO:0007669"/>
    <property type="project" value="UniProtKB-KW"/>
</dbReference>
<dbReference type="Proteomes" id="UP001193501">
    <property type="component" value="Unassembled WGS sequence"/>
</dbReference>
<dbReference type="Gene3D" id="1.10.10.10">
    <property type="entry name" value="Winged helix-like DNA-binding domain superfamily/Winged helix DNA-binding domain"/>
    <property type="match status" value="1"/>
</dbReference>
<evidence type="ECO:0000256" key="2">
    <source>
        <dbReference type="ARBA" id="ARBA00023125"/>
    </source>
</evidence>
<reference evidence="5" key="1">
    <citation type="submission" date="2020-01" db="EMBL/GenBank/DDBJ databases">
        <authorList>
            <person name="Chen W.-M."/>
        </authorList>
    </citation>
    <scope>NUCLEOTIDE SEQUENCE</scope>
    <source>
        <strain evidence="5">CYK-10</strain>
    </source>
</reference>
<dbReference type="CDD" id="cd00090">
    <property type="entry name" value="HTH_ARSR"/>
    <property type="match status" value="1"/>
</dbReference>
<accession>A0AAE5BW55</accession>
<feature type="domain" description="HTH hxlR-type" evidence="4">
    <location>
        <begin position="6"/>
        <end position="112"/>
    </location>
</feature>
<evidence type="ECO:0000313" key="6">
    <source>
        <dbReference type="Proteomes" id="UP001193501"/>
    </source>
</evidence>
<dbReference type="InterPro" id="IPR036390">
    <property type="entry name" value="WH_DNA-bd_sf"/>
</dbReference>
<dbReference type="PROSITE" id="PS51118">
    <property type="entry name" value="HTH_HXLR"/>
    <property type="match status" value="1"/>
</dbReference>
<keyword evidence="2" id="KW-0238">DNA-binding</keyword>
<evidence type="ECO:0000256" key="3">
    <source>
        <dbReference type="ARBA" id="ARBA00023163"/>
    </source>
</evidence>
<keyword evidence="3" id="KW-0804">Transcription</keyword>
<dbReference type="Pfam" id="PF01638">
    <property type="entry name" value="HxlR"/>
    <property type="match status" value="1"/>
</dbReference>
<evidence type="ECO:0000259" key="4">
    <source>
        <dbReference type="PROSITE" id="PS51118"/>
    </source>
</evidence>
<protein>
    <submittedName>
        <fullName evidence="5">ArsR family transcriptional regulator</fullName>
    </submittedName>
</protein>
<name>A0AAE5BW55_9RHOB</name>
<keyword evidence="6" id="KW-1185">Reference proteome</keyword>
<dbReference type="EMBL" id="JAABNR010000011">
    <property type="protein sequence ID" value="NBZ88459.1"/>
    <property type="molecule type" value="Genomic_DNA"/>
</dbReference>
<dbReference type="InterPro" id="IPR036388">
    <property type="entry name" value="WH-like_DNA-bd_sf"/>
</dbReference>
<dbReference type="PANTHER" id="PTHR33204">
    <property type="entry name" value="TRANSCRIPTIONAL REGULATOR, MARR FAMILY"/>
    <property type="match status" value="1"/>
</dbReference>
<proteinExistence type="predicted"/>